<dbReference type="Proteomes" id="UP000587527">
    <property type="component" value="Unassembled WGS sequence"/>
</dbReference>
<dbReference type="InterPro" id="IPR002347">
    <property type="entry name" value="SDR_fam"/>
</dbReference>
<dbReference type="CDD" id="cd05233">
    <property type="entry name" value="SDR_c"/>
    <property type="match status" value="1"/>
</dbReference>
<accession>A0A841BZJ8</accession>
<comment type="similarity">
    <text evidence="1">Belongs to the short-chain dehydrogenases/reductases (SDR) family.</text>
</comment>
<evidence type="ECO:0000313" key="2">
    <source>
        <dbReference type="EMBL" id="MBB5873016.1"/>
    </source>
</evidence>
<gene>
    <name evidence="2" type="ORF">F4553_006450</name>
</gene>
<dbReference type="SUPFAM" id="SSF51735">
    <property type="entry name" value="NAD(P)-binding Rossmann-fold domains"/>
    <property type="match status" value="1"/>
</dbReference>
<dbReference type="PANTHER" id="PTHR43943:SF2">
    <property type="entry name" value="DEHYDROGENASE_REDUCTASE 4"/>
    <property type="match status" value="1"/>
</dbReference>
<evidence type="ECO:0000256" key="1">
    <source>
        <dbReference type="ARBA" id="ARBA00006484"/>
    </source>
</evidence>
<reference evidence="2 3" key="1">
    <citation type="submission" date="2020-08" db="EMBL/GenBank/DDBJ databases">
        <title>Sequencing the genomes of 1000 actinobacteria strains.</title>
        <authorList>
            <person name="Klenk H.-P."/>
        </authorList>
    </citation>
    <scope>NUCLEOTIDE SEQUENCE [LARGE SCALE GENOMIC DNA]</scope>
    <source>
        <strain evidence="2 3">DSM 45362</strain>
    </source>
</reference>
<organism evidence="2 3">
    <name type="scientific">Allocatelliglobosispora scoriae</name>
    <dbReference type="NCBI Taxonomy" id="643052"/>
    <lineage>
        <taxon>Bacteria</taxon>
        <taxon>Bacillati</taxon>
        <taxon>Actinomycetota</taxon>
        <taxon>Actinomycetes</taxon>
        <taxon>Micromonosporales</taxon>
        <taxon>Micromonosporaceae</taxon>
        <taxon>Allocatelliglobosispora</taxon>
    </lineage>
</organism>
<dbReference type="PRINTS" id="PR00081">
    <property type="entry name" value="GDHRDH"/>
</dbReference>
<dbReference type="Gene3D" id="3.40.50.720">
    <property type="entry name" value="NAD(P)-binding Rossmann-like Domain"/>
    <property type="match status" value="1"/>
</dbReference>
<dbReference type="AlphaFoldDB" id="A0A841BZJ8"/>
<comment type="caution">
    <text evidence="2">The sequence shown here is derived from an EMBL/GenBank/DDBJ whole genome shotgun (WGS) entry which is preliminary data.</text>
</comment>
<protein>
    <submittedName>
        <fullName evidence="2">NAD(P)-dependent dehydrogenase (Short-subunit alcohol dehydrogenase family)</fullName>
    </submittedName>
</protein>
<dbReference type="InterPro" id="IPR036291">
    <property type="entry name" value="NAD(P)-bd_dom_sf"/>
</dbReference>
<sequence>MLLERKVAVVYGAGSIGTAVASAFAREGARVFLASRKEETLRRSADRISAAGGTAETAVVDALDQQAVTDFVDGVARRAGAVDISCNVIGVGDVQQPLLEISVGDFLQPIRTAMRSQFITTRAAAPHMISQGGGVVITFGGSGPQTIAGLGGFKVSLDAMEGLRRQWAIELGPHGIRVVTLKSGGIAESLPPEMPEAAAITEALTKDTQLGRTATLADVGNVAAFVASDHARTITSTEVNISCGAIVD</sequence>
<evidence type="ECO:0000313" key="3">
    <source>
        <dbReference type="Proteomes" id="UP000587527"/>
    </source>
</evidence>
<proteinExistence type="inferred from homology"/>
<dbReference type="Pfam" id="PF13561">
    <property type="entry name" value="adh_short_C2"/>
    <property type="match status" value="1"/>
</dbReference>
<dbReference type="RefSeq" id="WP_184843536.1">
    <property type="nucleotide sequence ID" value="NZ_JACHMN010000003.1"/>
</dbReference>
<dbReference type="EMBL" id="JACHMN010000003">
    <property type="protein sequence ID" value="MBB5873016.1"/>
    <property type="molecule type" value="Genomic_DNA"/>
</dbReference>
<dbReference type="PANTHER" id="PTHR43943">
    <property type="entry name" value="DEHYDROGENASE/REDUCTASE (SDR FAMILY) MEMBER 4"/>
    <property type="match status" value="1"/>
</dbReference>
<keyword evidence="3" id="KW-1185">Reference proteome</keyword>
<name>A0A841BZJ8_9ACTN</name>